<organism evidence="2 3">
    <name type="scientific">Megasphaera intestinihominis</name>
    <dbReference type="NCBI Taxonomy" id="3133159"/>
    <lineage>
        <taxon>Bacteria</taxon>
        <taxon>Bacillati</taxon>
        <taxon>Bacillota</taxon>
        <taxon>Negativicutes</taxon>
        <taxon>Veillonellales</taxon>
        <taxon>Veillonellaceae</taxon>
        <taxon>Megasphaera</taxon>
    </lineage>
</organism>
<gene>
    <name evidence="2" type="ORF">WMO23_05915</name>
</gene>
<keyword evidence="3" id="KW-1185">Reference proteome</keyword>
<dbReference type="Proteomes" id="UP001433088">
    <property type="component" value="Unassembled WGS sequence"/>
</dbReference>
<sequence length="66" mass="8079">MENWYKPGPVHSHQMTDEERKHYAPKEKRASGKRSESDIETYQADTIFKIRKRMHYTCKKIRGRRR</sequence>
<feature type="compositionally biased region" description="Basic and acidic residues" evidence="1">
    <location>
        <begin position="14"/>
        <end position="37"/>
    </location>
</feature>
<evidence type="ECO:0000256" key="1">
    <source>
        <dbReference type="SAM" id="MobiDB-lite"/>
    </source>
</evidence>
<dbReference type="EMBL" id="JBBMEU010000027">
    <property type="protein sequence ID" value="MEQ2422267.1"/>
    <property type="molecule type" value="Genomic_DNA"/>
</dbReference>
<accession>A0ABV1CVW7</accession>
<comment type="caution">
    <text evidence="2">The sequence shown here is derived from an EMBL/GenBank/DDBJ whole genome shotgun (WGS) entry which is preliminary data.</text>
</comment>
<protein>
    <submittedName>
        <fullName evidence="2">Uncharacterized protein</fullName>
    </submittedName>
</protein>
<evidence type="ECO:0000313" key="2">
    <source>
        <dbReference type="EMBL" id="MEQ2422267.1"/>
    </source>
</evidence>
<evidence type="ECO:0000313" key="3">
    <source>
        <dbReference type="Proteomes" id="UP001433088"/>
    </source>
</evidence>
<dbReference type="RefSeq" id="WP_349173499.1">
    <property type="nucleotide sequence ID" value="NZ_JBBMEU010000027.1"/>
</dbReference>
<name>A0ABV1CVW7_9FIRM</name>
<feature type="region of interest" description="Disordered" evidence="1">
    <location>
        <begin position="1"/>
        <end position="38"/>
    </location>
</feature>
<proteinExistence type="predicted"/>
<reference evidence="2 3" key="1">
    <citation type="submission" date="2024-03" db="EMBL/GenBank/DDBJ databases">
        <title>Human intestinal bacterial collection.</title>
        <authorList>
            <person name="Pauvert C."/>
            <person name="Hitch T.C.A."/>
            <person name="Clavel T."/>
        </authorList>
    </citation>
    <scope>NUCLEOTIDE SEQUENCE [LARGE SCALE GENOMIC DNA]</scope>
    <source>
        <strain evidence="2 3">CLA-AA-H81</strain>
    </source>
</reference>